<evidence type="ECO:0000313" key="2">
    <source>
        <dbReference type="EMBL" id="MBX7459204.1"/>
    </source>
</evidence>
<sequence length="153" mass="17812">MPFYSRFNAAGGLADFWNEWRKPTPHRWPILFAAMCMTGTLMFWLTKERYYYPPEQPKVTYITTYAEGRTDEEIIASNIANQRLKDEREAEAKARLERRRELYKQVGRATGLDVDQMEAEIRAQEAEEAAAEDARFAPRTRTSETSESTDDSE</sequence>
<dbReference type="EMBL" id="JAIGNK010000004">
    <property type="protein sequence ID" value="MBX7459204.1"/>
    <property type="molecule type" value="Genomic_DNA"/>
</dbReference>
<accession>A0ABS7J565</accession>
<protein>
    <submittedName>
        <fullName evidence="2">Uncharacterized protein</fullName>
    </submittedName>
</protein>
<reference evidence="2 3" key="1">
    <citation type="submission" date="2021-08" db="EMBL/GenBank/DDBJ databases">
        <title>Comparative Genomics Analysis of the Genus Qipengyuania Reveals Extensive Genetic Diversity and Metabolic Versatility, Including the Description of Fifteen Novel Species.</title>
        <authorList>
            <person name="Liu Y."/>
        </authorList>
    </citation>
    <scope>NUCLEOTIDE SEQUENCE [LARGE SCALE GENOMIC DNA]</scope>
    <source>
        <strain evidence="2 3">1NDH17</strain>
    </source>
</reference>
<proteinExistence type="predicted"/>
<comment type="caution">
    <text evidence="2">The sequence shown here is derived from an EMBL/GenBank/DDBJ whole genome shotgun (WGS) entry which is preliminary data.</text>
</comment>
<dbReference type="RefSeq" id="WP_221574595.1">
    <property type="nucleotide sequence ID" value="NZ_JAIGNK010000004.1"/>
</dbReference>
<organism evidence="2 3">
    <name type="scientific">Qipengyuania polymorpha</name>
    <dbReference type="NCBI Taxonomy" id="2867234"/>
    <lineage>
        <taxon>Bacteria</taxon>
        <taxon>Pseudomonadati</taxon>
        <taxon>Pseudomonadota</taxon>
        <taxon>Alphaproteobacteria</taxon>
        <taxon>Sphingomonadales</taxon>
        <taxon>Erythrobacteraceae</taxon>
        <taxon>Qipengyuania</taxon>
    </lineage>
</organism>
<evidence type="ECO:0000313" key="3">
    <source>
        <dbReference type="Proteomes" id="UP000783253"/>
    </source>
</evidence>
<feature type="region of interest" description="Disordered" evidence="1">
    <location>
        <begin position="115"/>
        <end position="153"/>
    </location>
</feature>
<gene>
    <name evidence="2" type="ORF">K3152_13185</name>
</gene>
<dbReference type="Proteomes" id="UP000783253">
    <property type="component" value="Unassembled WGS sequence"/>
</dbReference>
<evidence type="ECO:0000256" key="1">
    <source>
        <dbReference type="SAM" id="MobiDB-lite"/>
    </source>
</evidence>
<name>A0ABS7J565_9SPHN</name>
<keyword evidence="3" id="KW-1185">Reference proteome</keyword>
<feature type="compositionally biased region" description="Basic and acidic residues" evidence="1">
    <location>
        <begin position="132"/>
        <end position="144"/>
    </location>
</feature>